<protein>
    <submittedName>
        <fullName evidence="1">Uncharacterized protein</fullName>
    </submittedName>
</protein>
<organism evidence="1 2">
    <name type="scientific">Rhizophagus irregularis</name>
    <dbReference type="NCBI Taxonomy" id="588596"/>
    <lineage>
        <taxon>Eukaryota</taxon>
        <taxon>Fungi</taxon>
        <taxon>Fungi incertae sedis</taxon>
        <taxon>Mucoromycota</taxon>
        <taxon>Glomeromycotina</taxon>
        <taxon>Glomeromycetes</taxon>
        <taxon>Glomerales</taxon>
        <taxon>Glomeraceae</taxon>
        <taxon>Rhizophagus</taxon>
    </lineage>
</organism>
<comment type="caution">
    <text evidence="1">The sequence shown here is derived from an EMBL/GenBank/DDBJ whole genome shotgun (WGS) entry which is preliminary data.</text>
</comment>
<keyword evidence="2" id="KW-1185">Reference proteome</keyword>
<evidence type="ECO:0000313" key="1">
    <source>
        <dbReference type="EMBL" id="PKY59799.1"/>
    </source>
</evidence>
<sequence>MDRFTLWIFKIYNSIFNSKVQKSISKYVNNDNVEEITKIATDCGAEQLLRYCQKLESKNRDALYLLDI</sequence>
<dbReference type="VEuPathDB" id="FungiDB:FUN_013662"/>
<reference evidence="1 2" key="1">
    <citation type="submission" date="2015-10" db="EMBL/GenBank/DDBJ databases">
        <title>Genome analyses suggest a sexual origin of heterokaryosis in a supposedly ancient asexual fungus.</title>
        <authorList>
            <person name="Ropars J."/>
            <person name="Sedzielewska K."/>
            <person name="Noel J."/>
            <person name="Charron P."/>
            <person name="Farinelli L."/>
            <person name="Marton T."/>
            <person name="Kruger M."/>
            <person name="Pelin A."/>
            <person name="Brachmann A."/>
            <person name="Corradi N."/>
        </authorList>
    </citation>
    <scope>NUCLEOTIDE SEQUENCE [LARGE SCALE GENOMIC DNA]</scope>
    <source>
        <strain evidence="1 2">A4</strain>
    </source>
</reference>
<accession>A0A2I1HLP9</accession>
<dbReference type="EMBL" id="LLXI01003770">
    <property type="protein sequence ID" value="PKY59799.1"/>
    <property type="molecule type" value="Genomic_DNA"/>
</dbReference>
<dbReference type="VEuPathDB" id="FungiDB:RhiirFUN_019865"/>
<evidence type="ECO:0000313" key="2">
    <source>
        <dbReference type="Proteomes" id="UP000234323"/>
    </source>
</evidence>
<gene>
    <name evidence="1" type="ORF">RhiirA4_165572</name>
</gene>
<dbReference type="AlphaFoldDB" id="A0A2I1HLP9"/>
<dbReference type="Proteomes" id="UP000234323">
    <property type="component" value="Unassembled WGS sequence"/>
</dbReference>
<name>A0A2I1HLP9_9GLOM</name>
<proteinExistence type="predicted"/>